<proteinExistence type="predicted"/>
<dbReference type="SUPFAM" id="SSF56784">
    <property type="entry name" value="HAD-like"/>
    <property type="match status" value="1"/>
</dbReference>
<sequence length="130" mass="15224">MIIAIDFDGTCVDHRYPAMGEPVPDAILVLRTLIREGHLLILNTMRSDKHLWEVEEWFKTHDIKLHAVYRDPDQINWTSSPKCFANFYVDDAAVGCPRIFVEGFSRPCVDWIKVLKLIREEIERRRKDVA</sequence>
<dbReference type="EMBL" id="MT143484">
    <property type="protein sequence ID" value="QJA97331.1"/>
    <property type="molecule type" value="Genomic_DNA"/>
</dbReference>
<protein>
    <submittedName>
        <fullName evidence="3">Uncharacterized protein</fullName>
    </submittedName>
</protein>
<evidence type="ECO:0000313" key="2">
    <source>
        <dbReference type="EMBL" id="QJA74480.1"/>
    </source>
</evidence>
<organism evidence="3">
    <name type="scientific">viral metagenome</name>
    <dbReference type="NCBI Taxonomy" id="1070528"/>
    <lineage>
        <taxon>unclassified sequences</taxon>
        <taxon>metagenomes</taxon>
        <taxon>organismal metagenomes</taxon>
    </lineage>
</organism>
<dbReference type="AlphaFoldDB" id="A0A6M3LWM7"/>
<evidence type="ECO:0000313" key="3">
    <source>
        <dbReference type="EMBL" id="QJA97331.1"/>
    </source>
</evidence>
<reference evidence="3" key="1">
    <citation type="submission" date="2020-03" db="EMBL/GenBank/DDBJ databases">
        <title>The deep terrestrial virosphere.</title>
        <authorList>
            <person name="Holmfeldt K."/>
            <person name="Nilsson E."/>
            <person name="Simone D."/>
            <person name="Lopez-Fernandez M."/>
            <person name="Wu X."/>
            <person name="de Brujin I."/>
            <person name="Lundin D."/>
            <person name="Andersson A."/>
            <person name="Bertilsson S."/>
            <person name="Dopson M."/>
        </authorList>
    </citation>
    <scope>NUCLEOTIDE SEQUENCE</scope>
    <source>
        <strain evidence="2">MM415A01997</strain>
        <strain evidence="1">MM415B00308</strain>
        <strain evidence="3">MM415B06340</strain>
    </source>
</reference>
<evidence type="ECO:0000313" key="1">
    <source>
        <dbReference type="EMBL" id="QJA67024.1"/>
    </source>
</evidence>
<dbReference type="InterPro" id="IPR036412">
    <property type="entry name" value="HAD-like_sf"/>
</dbReference>
<dbReference type="Gene3D" id="3.40.50.1000">
    <property type="entry name" value="HAD superfamily/HAD-like"/>
    <property type="match status" value="1"/>
</dbReference>
<name>A0A6M3LWM7_9ZZZZ</name>
<accession>A0A6M3LWM7</accession>
<gene>
    <name evidence="2" type="ORF">MM415A01997_0024</name>
    <name evidence="1" type="ORF">MM415B00308_0002</name>
    <name evidence="3" type="ORF">MM415B06340_0003</name>
</gene>
<dbReference type="EMBL" id="MT141565">
    <property type="protein sequence ID" value="QJA67024.1"/>
    <property type="molecule type" value="Genomic_DNA"/>
</dbReference>
<dbReference type="InterPro" id="IPR023214">
    <property type="entry name" value="HAD_sf"/>
</dbReference>
<dbReference type="EMBL" id="MT142100">
    <property type="protein sequence ID" value="QJA74480.1"/>
    <property type="molecule type" value="Genomic_DNA"/>
</dbReference>